<feature type="transmembrane region" description="Helical" evidence="1">
    <location>
        <begin position="101"/>
        <end position="121"/>
    </location>
</feature>
<keyword evidence="1" id="KW-1133">Transmembrane helix</keyword>
<dbReference type="Proteomes" id="UP001596071">
    <property type="component" value="Unassembled WGS sequence"/>
</dbReference>
<keyword evidence="3" id="KW-1185">Reference proteome</keyword>
<keyword evidence="1" id="KW-0472">Membrane</keyword>
<keyword evidence="1" id="KW-0812">Transmembrane</keyword>
<evidence type="ECO:0000313" key="2">
    <source>
        <dbReference type="EMBL" id="MFC5603183.1"/>
    </source>
</evidence>
<protein>
    <recommendedName>
        <fullName evidence="4">DUF4064 domain-containing protein</fullName>
    </recommendedName>
</protein>
<sequence length="163" mass="18355">MLEVYISSEERVVKIETVTKTRNDNKKERWIVIITLVVLTSIFLLTHFLSIYPGGYSIEKQSGEVLIGKGSDIKRVVVNNDVLLNDLKAASLESEITYIKTLWYVGLLFTATCLFGTITFQRLMLKKAVIITVSLYVVIAILIIFSYASTLSSIENSINDLIK</sequence>
<reference evidence="3" key="1">
    <citation type="journal article" date="2019" name="Int. J. Syst. Evol. Microbiol.">
        <title>The Global Catalogue of Microorganisms (GCM) 10K type strain sequencing project: providing services to taxonomists for standard genome sequencing and annotation.</title>
        <authorList>
            <consortium name="The Broad Institute Genomics Platform"/>
            <consortium name="The Broad Institute Genome Sequencing Center for Infectious Disease"/>
            <person name="Wu L."/>
            <person name="Ma J."/>
        </authorList>
    </citation>
    <scope>NUCLEOTIDE SEQUENCE [LARGE SCALE GENOMIC DNA]</scope>
    <source>
        <strain evidence="3">KACC 11299</strain>
    </source>
</reference>
<feature type="transmembrane region" description="Helical" evidence="1">
    <location>
        <begin position="128"/>
        <end position="148"/>
    </location>
</feature>
<accession>A0ABW0TXR7</accession>
<evidence type="ECO:0000313" key="3">
    <source>
        <dbReference type="Proteomes" id="UP001596071"/>
    </source>
</evidence>
<organism evidence="2 3">
    <name type="scientific">Sporosarcina koreensis</name>
    <dbReference type="NCBI Taxonomy" id="334735"/>
    <lineage>
        <taxon>Bacteria</taxon>
        <taxon>Bacillati</taxon>
        <taxon>Bacillota</taxon>
        <taxon>Bacilli</taxon>
        <taxon>Bacillales</taxon>
        <taxon>Caryophanaceae</taxon>
        <taxon>Sporosarcina</taxon>
    </lineage>
</organism>
<dbReference type="EMBL" id="JBHSNP010000011">
    <property type="protein sequence ID" value="MFC5603183.1"/>
    <property type="molecule type" value="Genomic_DNA"/>
</dbReference>
<evidence type="ECO:0008006" key="4">
    <source>
        <dbReference type="Google" id="ProtNLM"/>
    </source>
</evidence>
<proteinExistence type="predicted"/>
<gene>
    <name evidence="2" type="ORF">ACFPTP_08095</name>
</gene>
<dbReference type="RefSeq" id="WP_381443499.1">
    <property type="nucleotide sequence ID" value="NZ_JBHSNP010000011.1"/>
</dbReference>
<comment type="caution">
    <text evidence="2">The sequence shown here is derived from an EMBL/GenBank/DDBJ whole genome shotgun (WGS) entry which is preliminary data.</text>
</comment>
<evidence type="ECO:0000256" key="1">
    <source>
        <dbReference type="SAM" id="Phobius"/>
    </source>
</evidence>
<name>A0ABW0TXR7_9BACL</name>
<feature type="transmembrane region" description="Helical" evidence="1">
    <location>
        <begin position="30"/>
        <end position="52"/>
    </location>
</feature>